<evidence type="ECO:0000256" key="4">
    <source>
        <dbReference type="ARBA" id="ARBA00022692"/>
    </source>
</evidence>
<dbReference type="SUPFAM" id="SSF160240">
    <property type="entry name" value="Cation efflux protein cytoplasmic domain-like"/>
    <property type="match status" value="1"/>
</dbReference>
<dbReference type="GO" id="GO:0005886">
    <property type="term" value="C:plasma membrane"/>
    <property type="evidence" value="ECO:0007669"/>
    <property type="project" value="TreeGrafter"/>
</dbReference>
<feature type="transmembrane region" description="Helical" evidence="9">
    <location>
        <begin position="105"/>
        <end position="124"/>
    </location>
</feature>
<dbReference type="InterPro" id="IPR036837">
    <property type="entry name" value="Cation_efflux_CTD_sf"/>
</dbReference>
<dbReference type="AlphaFoldDB" id="A0A6G8Q3J2"/>
<feature type="transmembrane region" description="Helical" evidence="9">
    <location>
        <begin position="37"/>
        <end position="64"/>
    </location>
</feature>
<dbReference type="Pfam" id="PF16916">
    <property type="entry name" value="ZT_dimer"/>
    <property type="match status" value="1"/>
</dbReference>
<evidence type="ECO:0000256" key="7">
    <source>
        <dbReference type="ARBA" id="ARBA00023136"/>
    </source>
</evidence>
<comment type="similarity">
    <text evidence="2">Belongs to the cation diffusion facilitator (CDF) transporter (TC 2.A.4) family. SLC30A subfamily.</text>
</comment>
<evidence type="ECO:0000256" key="5">
    <source>
        <dbReference type="ARBA" id="ARBA00022989"/>
    </source>
</evidence>
<keyword evidence="13" id="KW-1185">Reference proteome</keyword>
<dbReference type="NCBIfam" id="TIGR01297">
    <property type="entry name" value="CDF"/>
    <property type="match status" value="1"/>
</dbReference>
<feature type="transmembrane region" description="Helical" evidence="9">
    <location>
        <begin position="204"/>
        <end position="221"/>
    </location>
</feature>
<dbReference type="GO" id="GO:0005385">
    <property type="term" value="F:zinc ion transmembrane transporter activity"/>
    <property type="evidence" value="ECO:0007669"/>
    <property type="project" value="TreeGrafter"/>
</dbReference>
<organism evidence="12 13">
    <name type="scientific">Rubrobacter marinus</name>
    <dbReference type="NCBI Taxonomy" id="2653852"/>
    <lineage>
        <taxon>Bacteria</taxon>
        <taxon>Bacillati</taxon>
        <taxon>Actinomycetota</taxon>
        <taxon>Rubrobacteria</taxon>
        <taxon>Rubrobacterales</taxon>
        <taxon>Rubrobacteraceae</taxon>
        <taxon>Rubrobacter</taxon>
    </lineage>
</organism>
<keyword evidence="5 9" id="KW-1133">Transmembrane helix</keyword>
<gene>
    <name evidence="12" type="ORF">GBA65_21515</name>
</gene>
<feature type="transmembrane region" description="Helical" evidence="9">
    <location>
        <begin position="180"/>
        <end position="198"/>
    </location>
</feature>
<dbReference type="InterPro" id="IPR027470">
    <property type="entry name" value="Cation_efflux_CTD"/>
</dbReference>
<dbReference type="EMBL" id="CP045122">
    <property type="protein sequence ID" value="QIN81026.1"/>
    <property type="molecule type" value="Genomic_DNA"/>
</dbReference>
<evidence type="ECO:0000256" key="1">
    <source>
        <dbReference type="ARBA" id="ARBA00004141"/>
    </source>
</evidence>
<comment type="subcellular location">
    <subcellularLocation>
        <location evidence="1">Membrane</location>
        <topology evidence="1">Multi-pass membrane protein</topology>
    </subcellularLocation>
</comment>
<feature type="transmembrane region" description="Helical" evidence="9">
    <location>
        <begin position="76"/>
        <end position="93"/>
    </location>
</feature>
<feature type="domain" description="Cation efflux protein transmembrane" evidence="10">
    <location>
        <begin position="39"/>
        <end position="229"/>
    </location>
</feature>
<dbReference type="InterPro" id="IPR027469">
    <property type="entry name" value="Cation_efflux_TMD_sf"/>
</dbReference>
<evidence type="ECO:0000259" key="10">
    <source>
        <dbReference type="Pfam" id="PF01545"/>
    </source>
</evidence>
<evidence type="ECO:0000313" key="12">
    <source>
        <dbReference type="EMBL" id="QIN81026.1"/>
    </source>
</evidence>
<dbReference type="KEGG" id="rmar:GBA65_21515"/>
<dbReference type="InterPro" id="IPR050681">
    <property type="entry name" value="CDF/SLC30A"/>
</dbReference>
<evidence type="ECO:0000256" key="9">
    <source>
        <dbReference type="SAM" id="Phobius"/>
    </source>
</evidence>
<feature type="domain" description="Cation efflux protein cytoplasmic" evidence="11">
    <location>
        <begin position="233"/>
        <end position="307"/>
    </location>
</feature>
<dbReference type="PANTHER" id="PTHR11562">
    <property type="entry name" value="CATION EFFLUX PROTEIN/ ZINC TRANSPORTER"/>
    <property type="match status" value="1"/>
</dbReference>
<dbReference type="SUPFAM" id="SSF161111">
    <property type="entry name" value="Cation efflux protein transmembrane domain-like"/>
    <property type="match status" value="1"/>
</dbReference>
<dbReference type="Gene3D" id="1.20.1510.10">
    <property type="entry name" value="Cation efflux protein transmembrane domain"/>
    <property type="match status" value="1"/>
</dbReference>
<feature type="transmembrane region" description="Helical" evidence="9">
    <location>
        <begin position="136"/>
        <end position="159"/>
    </location>
</feature>
<reference evidence="12 13" key="1">
    <citation type="submission" date="2019-10" db="EMBL/GenBank/DDBJ databases">
        <title>Rubrobacter sp nov SCSIO 52915 isolated from a deep-sea sediment in the South China Sea.</title>
        <authorList>
            <person name="Chen R.W."/>
        </authorList>
    </citation>
    <scope>NUCLEOTIDE SEQUENCE [LARGE SCALE GENOMIC DNA]</scope>
    <source>
        <strain evidence="12 13">SCSIO 52915</strain>
        <plasmid evidence="12 13">unnamed1</plasmid>
    </source>
</reference>
<geneLocation type="plasmid" evidence="12 13">
    <name>unnamed1</name>
</geneLocation>
<evidence type="ECO:0000256" key="2">
    <source>
        <dbReference type="ARBA" id="ARBA00008873"/>
    </source>
</evidence>
<keyword evidence="7 9" id="KW-0472">Membrane</keyword>
<keyword evidence="4 9" id="KW-0812">Transmembrane</keyword>
<keyword evidence="6" id="KW-0406">Ion transport</keyword>
<evidence type="ECO:0000259" key="11">
    <source>
        <dbReference type="Pfam" id="PF16916"/>
    </source>
</evidence>
<proteinExistence type="inferred from homology"/>
<feature type="region of interest" description="Disordered" evidence="8">
    <location>
        <begin position="1"/>
        <end position="31"/>
    </location>
</feature>
<evidence type="ECO:0000313" key="13">
    <source>
        <dbReference type="Proteomes" id="UP000502706"/>
    </source>
</evidence>
<keyword evidence="12" id="KW-0614">Plasmid</keyword>
<dbReference type="PANTHER" id="PTHR11562:SF17">
    <property type="entry name" value="RE54080P-RELATED"/>
    <property type="match status" value="1"/>
</dbReference>
<dbReference type="Proteomes" id="UP000502706">
    <property type="component" value="Plasmid unnamed1"/>
</dbReference>
<protein>
    <submittedName>
        <fullName evidence="12">Cation diffusion facilitator family transporter</fullName>
    </submittedName>
</protein>
<dbReference type="InterPro" id="IPR058533">
    <property type="entry name" value="Cation_efflux_TM"/>
</dbReference>
<sequence length="332" mass="35371">MAHSHGGHGHSHDDNHHSGHDHGGAGHSHGHGADRKALAVVFALTTSFVAAEVVGGLITGSLALLADAGHMASDSASLGLALFAVWIAGRPATPNRSFGYKRAEILAALANGVTLVAISIWIFYEAIRRFSDPPEILGGWMLLIAVLGLLVNVAGAVILSRSGGESLNVQGALRHVMADVMGSVGAIAASLIIIFTGWSYADPIISVLIAVLVLGSSWKLLRDSTSVLLEGAPRSVDVNEVGRKMVGVEGVEEVHDLHVWEITSGFPALAAHVLVGQNEDCHERRREVEKVLYREFGLEHTTLQVDHVGDHEAEGEGRRLKFLPEIKKRDAR</sequence>
<keyword evidence="3" id="KW-0813">Transport</keyword>
<accession>A0A6G8Q3J2</accession>
<evidence type="ECO:0000256" key="3">
    <source>
        <dbReference type="ARBA" id="ARBA00022448"/>
    </source>
</evidence>
<feature type="compositionally biased region" description="Basic and acidic residues" evidence="8">
    <location>
        <begin position="10"/>
        <end position="24"/>
    </location>
</feature>
<dbReference type="Pfam" id="PF01545">
    <property type="entry name" value="Cation_efflux"/>
    <property type="match status" value="1"/>
</dbReference>
<dbReference type="RefSeq" id="WP_166398739.1">
    <property type="nucleotide sequence ID" value="NZ_CP045122.1"/>
</dbReference>
<name>A0A6G8Q3J2_9ACTN</name>
<dbReference type="InterPro" id="IPR002524">
    <property type="entry name" value="Cation_efflux"/>
</dbReference>
<evidence type="ECO:0000256" key="8">
    <source>
        <dbReference type="SAM" id="MobiDB-lite"/>
    </source>
</evidence>
<evidence type="ECO:0000256" key="6">
    <source>
        <dbReference type="ARBA" id="ARBA00023065"/>
    </source>
</evidence>